<evidence type="ECO:0000256" key="3">
    <source>
        <dbReference type="ARBA" id="ARBA00022989"/>
    </source>
</evidence>
<protein>
    <submittedName>
        <fullName evidence="7">Uncharacterized protein</fullName>
    </submittedName>
</protein>
<dbReference type="GO" id="GO:0015087">
    <property type="term" value="F:cobalt ion transmembrane transporter activity"/>
    <property type="evidence" value="ECO:0007669"/>
    <property type="project" value="TreeGrafter"/>
</dbReference>
<evidence type="ECO:0000256" key="2">
    <source>
        <dbReference type="ARBA" id="ARBA00022692"/>
    </source>
</evidence>
<feature type="compositionally biased region" description="Polar residues" evidence="5">
    <location>
        <begin position="22"/>
        <end position="33"/>
    </location>
</feature>
<feature type="transmembrane region" description="Helical" evidence="6">
    <location>
        <begin position="860"/>
        <end position="882"/>
    </location>
</feature>
<evidence type="ECO:0000256" key="6">
    <source>
        <dbReference type="SAM" id="Phobius"/>
    </source>
</evidence>
<keyword evidence="2 6" id="KW-0812">Transmembrane</keyword>
<dbReference type="Gene3D" id="1.20.58.340">
    <property type="entry name" value="Magnesium transport protein CorA, transmembrane region"/>
    <property type="match status" value="1"/>
</dbReference>
<dbReference type="InterPro" id="IPR045863">
    <property type="entry name" value="CorA_TM1_TM2"/>
</dbReference>
<sequence>MVTDSEYDNQFGKPPVPYSQHPFGTQTATSTTSKSRKIYCPRDEAGRKIASTLVLPSGRPSQHRSTRGPDEKNYTETKTLYGLAAMISKHGPGKIRVIYAAKTLASWPDQSGFCWIQSRMTYPGFKTKVKEQLRGNTKANTLVSQLLSEIEETKIAPFPYGEFVDPGTVLRLDGTLPIMNSLASGIFTCLPYLDVGCEDAGQTPSPSARAFPSRGLLQTLYPFEAVKDREKEQVIRRLGDKEPKIIRVSQLWALSLRNEHLKDLLITYGTMAMDSLYGDSLCVEPIWPGKLTTMLLRFTDESGQSLQFEIPEFQTFLEVEAAILRRFRDIQSTNWDGDCDVYSKLPSKTRRETVNSILSTSVGLMTIRVTDSSGDQPGHPRAEGGMSILKAEVDLQFKPTARNEDSEVKKSTVPPFFSWPTSTDPSRKRRKPSRYLKFATTILRKPPSLDSSVDKNLPSEFNFENQARSRPVILKTKAEADDLIRSIPVGALVVKKTPTSGRDIVAEIMQKRKTGIRRSLERCRYAITEILDSFVSAPTEAEEPDSPLSTCWTSLHNIATSPDRLIQHLKRKHFLPQPNQAPVHPTSDDIDFLPWIHNTNRWVSEETLRCLALLLVIATGFLERLHQDVLHIKDGVRKKDGSKHDKYLLHQTLLLAFVQIIRFVDYLQTAAKAIKSRINNQYSASQCKNLKDLAYVFQAVTKLGQSALKETKNARLELYNMVREVGGSKLHESLVYGPNVVLGSIAHQLFQRSVLENKKASSIYSEAFDRIEELSALSQVNKRQRRAVIKWRMVCDDDTYHSSDPHRKHENQYQQFLAKRTIAWLEVENRDYTEMIELCRPLIEQVKQNIEINEEDHGKAIFAFTFVTVIFLPLSFITSYFGMNTADIRDTPAKQDLFWAIALPVTAAVVVVTVALAYWGETVYDLVTRVLRKTNTGETLDGRVTAPQRRHQSAGDDQTYIKGSSEVVARSRVSGPIDPIAQVFRGEDDTVVVMEAPDFRAWKLREASQAKHKPLLIDSATMGTALQEKERGGREQSDILMLSVDERTRT</sequence>
<keyword evidence="3 6" id="KW-1133">Transmembrane helix</keyword>
<proteinExistence type="predicted"/>
<dbReference type="PANTHER" id="PTHR46494">
    <property type="entry name" value="CORA FAMILY METAL ION TRANSPORTER (EUROFUNG)"/>
    <property type="match status" value="1"/>
</dbReference>
<evidence type="ECO:0000256" key="5">
    <source>
        <dbReference type="SAM" id="MobiDB-lite"/>
    </source>
</evidence>
<feature type="transmembrane region" description="Helical" evidence="6">
    <location>
        <begin position="897"/>
        <end position="919"/>
    </location>
</feature>
<accession>A0AAN5YZ29</accession>
<evidence type="ECO:0000256" key="4">
    <source>
        <dbReference type="ARBA" id="ARBA00023136"/>
    </source>
</evidence>
<dbReference type="InterPro" id="IPR002523">
    <property type="entry name" value="MgTranspt_CorA/ZnTranspt_ZntB"/>
</dbReference>
<evidence type="ECO:0000313" key="8">
    <source>
        <dbReference type="Proteomes" id="UP000537989"/>
    </source>
</evidence>
<dbReference type="EMBL" id="JAAMOD010000537">
    <property type="protein sequence ID" value="KAF5227783.1"/>
    <property type="molecule type" value="Genomic_DNA"/>
</dbReference>
<evidence type="ECO:0000256" key="1">
    <source>
        <dbReference type="ARBA" id="ARBA00004651"/>
    </source>
</evidence>
<dbReference type="Pfam" id="PF01544">
    <property type="entry name" value="CorA"/>
    <property type="match status" value="1"/>
</dbReference>
<feature type="region of interest" description="Disordered" evidence="5">
    <location>
        <begin position="1"/>
        <end position="37"/>
    </location>
</feature>
<dbReference type="GO" id="GO:0005886">
    <property type="term" value="C:plasma membrane"/>
    <property type="evidence" value="ECO:0007669"/>
    <property type="project" value="UniProtKB-SubCell"/>
</dbReference>
<dbReference type="AlphaFoldDB" id="A0AAN5YZ29"/>
<dbReference type="GO" id="GO:0015095">
    <property type="term" value="F:magnesium ion transmembrane transporter activity"/>
    <property type="evidence" value="ECO:0007669"/>
    <property type="project" value="TreeGrafter"/>
</dbReference>
<reference evidence="7 8" key="1">
    <citation type="submission" date="2020-02" db="EMBL/GenBank/DDBJ databases">
        <title>Identification and distribution of gene clusters putatively required for synthesis of sphingolipid metabolism inhibitors in phylogenetically diverse species of the filamentous fungus Fusarium.</title>
        <authorList>
            <person name="Kim H.-S."/>
            <person name="Busman M."/>
            <person name="Brown D.W."/>
            <person name="Divon H."/>
            <person name="Uhlig S."/>
            <person name="Proctor R.H."/>
        </authorList>
    </citation>
    <scope>NUCLEOTIDE SEQUENCE [LARGE SCALE GENOMIC DNA]</scope>
    <source>
        <strain evidence="7 8">NRRL 2903</strain>
    </source>
</reference>
<dbReference type="GO" id="GO:0050897">
    <property type="term" value="F:cobalt ion binding"/>
    <property type="evidence" value="ECO:0007669"/>
    <property type="project" value="TreeGrafter"/>
</dbReference>
<organism evidence="7 8">
    <name type="scientific">Fusarium austroamericanum</name>
    <dbReference type="NCBI Taxonomy" id="282268"/>
    <lineage>
        <taxon>Eukaryota</taxon>
        <taxon>Fungi</taxon>
        <taxon>Dikarya</taxon>
        <taxon>Ascomycota</taxon>
        <taxon>Pezizomycotina</taxon>
        <taxon>Sordariomycetes</taxon>
        <taxon>Hypocreomycetidae</taxon>
        <taxon>Hypocreales</taxon>
        <taxon>Nectriaceae</taxon>
        <taxon>Fusarium</taxon>
    </lineage>
</organism>
<keyword evidence="8" id="KW-1185">Reference proteome</keyword>
<comment type="caution">
    <text evidence="7">The sequence shown here is derived from an EMBL/GenBank/DDBJ whole genome shotgun (WGS) entry which is preliminary data.</text>
</comment>
<dbReference type="SUPFAM" id="SSF144083">
    <property type="entry name" value="Magnesium transport protein CorA, transmembrane region"/>
    <property type="match status" value="1"/>
</dbReference>
<name>A0AAN5YZ29_FUSAU</name>
<evidence type="ECO:0000313" key="7">
    <source>
        <dbReference type="EMBL" id="KAF5227783.1"/>
    </source>
</evidence>
<gene>
    <name evidence="7" type="ORF">FAUST_11550</name>
</gene>
<dbReference type="GO" id="GO:0000287">
    <property type="term" value="F:magnesium ion binding"/>
    <property type="evidence" value="ECO:0007669"/>
    <property type="project" value="TreeGrafter"/>
</dbReference>
<dbReference type="PANTHER" id="PTHR46494:SF1">
    <property type="entry name" value="CORA FAMILY METAL ION TRANSPORTER (EUROFUNG)"/>
    <property type="match status" value="1"/>
</dbReference>
<feature type="non-terminal residue" evidence="7">
    <location>
        <position position="1050"/>
    </location>
</feature>
<dbReference type="Proteomes" id="UP000537989">
    <property type="component" value="Unassembled WGS sequence"/>
</dbReference>
<comment type="subcellular location">
    <subcellularLocation>
        <location evidence="1">Cell membrane</location>
        <topology evidence="1">Multi-pass membrane protein</topology>
    </subcellularLocation>
</comment>
<keyword evidence="4 6" id="KW-0472">Membrane</keyword>